<keyword evidence="2" id="KW-0732">Signal</keyword>
<dbReference type="Pfam" id="PF05753">
    <property type="entry name" value="TRAP_beta"/>
    <property type="match status" value="1"/>
</dbReference>
<keyword evidence="1" id="KW-0472">Membrane</keyword>
<evidence type="ECO:0000313" key="4">
    <source>
        <dbReference type="Proteomes" id="UP000485058"/>
    </source>
</evidence>
<evidence type="ECO:0000256" key="1">
    <source>
        <dbReference type="SAM" id="Phobius"/>
    </source>
</evidence>
<dbReference type="PANTHER" id="PTHR12861:SF3">
    <property type="entry name" value="TRANSLOCON-ASSOCIATED PROTEIN SUBUNIT BETA"/>
    <property type="match status" value="1"/>
</dbReference>
<feature type="signal peptide" evidence="2">
    <location>
        <begin position="1"/>
        <end position="19"/>
    </location>
</feature>
<dbReference type="EMBL" id="BLLF01000679">
    <property type="protein sequence ID" value="GFH14034.1"/>
    <property type="molecule type" value="Genomic_DNA"/>
</dbReference>
<protein>
    <recommendedName>
        <fullName evidence="5">Translocon-associated protein subunit beta</fullName>
    </recommendedName>
</protein>
<keyword evidence="1" id="KW-0812">Transmembrane</keyword>
<reference evidence="3 4" key="1">
    <citation type="submission" date="2020-02" db="EMBL/GenBank/DDBJ databases">
        <title>Draft genome sequence of Haematococcus lacustris strain NIES-144.</title>
        <authorList>
            <person name="Morimoto D."/>
            <person name="Nakagawa S."/>
            <person name="Yoshida T."/>
            <person name="Sawayama S."/>
        </authorList>
    </citation>
    <scope>NUCLEOTIDE SEQUENCE [LARGE SCALE GENOMIC DNA]</scope>
    <source>
        <strain evidence="3 4">NIES-144</strain>
    </source>
</reference>
<evidence type="ECO:0000313" key="3">
    <source>
        <dbReference type="EMBL" id="GFH14034.1"/>
    </source>
</evidence>
<keyword evidence="1" id="KW-1133">Transmembrane helix</keyword>
<gene>
    <name evidence="3" type="ORF">HaLaN_10007</name>
</gene>
<comment type="caution">
    <text evidence="3">The sequence shown here is derived from an EMBL/GenBank/DDBJ whole genome shotgun (WGS) entry which is preliminary data.</text>
</comment>
<evidence type="ECO:0000256" key="2">
    <source>
        <dbReference type="SAM" id="SignalP"/>
    </source>
</evidence>
<keyword evidence="4" id="KW-1185">Reference proteome</keyword>
<proteinExistence type="predicted"/>
<dbReference type="AlphaFoldDB" id="A0A699Z540"/>
<dbReference type="Proteomes" id="UP000485058">
    <property type="component" value="Unassembled WGS sequence"/>
</dbReference>
<organism evidence="3 4">
    <name type="scientific">Haematococcus lacustris</name>
    <name type="common">Green alga</name>
    <name type="synonym">Haematococcus pluvialis</name>
    <dbReference type="NCBI Taxonomy" id="44745"/>
    <lineage>
        <taxon>Eukaryota</taxon>
        <taxon>Viridiplantae</taxon>
        <taxon>Chlorophyta</taxon>
        <taxon>core chlorophytes</taxon>
        <taxon>Chlorophyceae</taxon>
        <taxon>CS clade</taxon>
        <taxon>Chlamydomonadales</taxon>
        <taxon>Haematococcaceae</taxon>
        <taxon>Haematococcus</taxon>
    </lineage>
</organism>
<dbReference type="GO" id="GO:0005783">
    <property type="term" value="C:endoplasmic reticulum"/>
    <property type="evidence" value="ECO:0007669"/>
    <property type="project" value="TreeGrafter"/>
</dbReference>
<name>A0A699Z540_HAELA</name>
<dbReference type="InterPro" id="IPR047589">
    <property type="entry name" value="DUF11_rpt"/>
</dbReference>
<sequence>MKRCAWSLAVLLVLAVSRASDVSDDEYADSEKGHIIAHKYVVAALEPQLSYPIIVQGRNCTVEVVLHNTGSSTAFDVVLVDVLPAGAQLLDGSLSVTFPKISSGSATKHRYTMLFTSGGSLEVTYLPQGTVTYKADADGSQQTGLTSRSGLFLLTPVQQITRYALYAGTWASLGICRTPGHWRNMAIFLGLVFGLLGANVGVKQFGASRNNTLRKAALQEFEKDGGKSD</sequence>
<feature type="transmembrane region" description="Helical" evidence="1">
    <location>
        <begin position="182"/>
        <end position="202"/>
    </location>
</feature>
<evidence type="ECO:0008006" key="5">
    <source>
        <dbReference type="Google" id="ProtNLM"/>
    </source>
</evidence>
<dbReference type="NCBIfam" id="TIGR01451">
    <property type="entry name" value="B_ant_repeat"/>
    <property type="match status" value="1"/>
</dbReference>
<feature type="chain" id="PRO_5025662493" description="Translocon-associated protein subunit beta" evidence="2">
    <location>
        <begin position="20"/>
        <end position="229"/>
    </location>
</feature>
<accession>A0A699Z540</accession>
<dbReference type="PANTHER" id="PTHR12861">
    <property type="entry name" value="TRANSLOCON-ASSOCIATED PROTEIN, BETA SUBUNIT PRECURSOR TRAP-BETA SIGNAL SEQUENCE RECEPTOR BETA SUBUNIT"/>
    <property type="match status" value="1"/>
</dbReference>